<accession>A0A926KK52</accession>
<reference evidence="1" key="1">
    <citation type="submission" date="2020-09" db="EMBL/GenBank/DDBJ databases">
        <title>Draft Genome Sequence of Paenibacillus sp. WST5.</title>
        <authorList>
            <person name="Bao Z."/>
        </authorList>
    </citation>
    <scope>NUCLEOTIDE SEQUENCE</scope>
    <source>
        <strain evidence="1">WST5</strain>
    </source>
</reference>
<proteinExistence type="predicted"/>
<organism evidence="1 2">
    <name type="scientific">Paenibacillus sedimenti</name>
    <dbReference type="NCBI Taxonomy" id="2770274"/>
    <lineage>
        <taxon>Bacteria</taxon>
        <taxon>Bacillati</taxon>
        <taxon>Bacillota</taxon>
        <taxon>Bacilli</taxon>
        <taxon>Bacillales</taxon>
        <taxon>Paenibacillaceae</taxon>
        <taxon>Paenibacillus</taxon>
    </lineage>
</organism>
<dbReference type="AlphaFoldDB" id="A0A926KK52"/>
<protein>
    <submittedName>
        <fullName evidence="1">Uncharacterized protein</fullName>
    </submittedName>
</protein>
<sequence length="59" mass="6636">MREIDINHLMSQLGLSSVDFVRWQTEQTNHSEVEEPCIIETPVDSLAELSSGSSIELAY</sequence>
<dbReference type="Proteomes" id="UP000650466">
    <property type="component" value="Unassembled WGS sequence"/>
</dbReference>
<name>A0A926KK52_9BACL</name>
<evidence type="ECO:0000313" key="1">
    <source>
        <dbReference type="EMBL" id="MBD0379249.1"/>
    </source>
</evidence>
<dbReference type="EMBL" id="JACVVD010000001">
    <property type="protein sequence ID" value="MBD0379249.1"/>
    <property type="molecule type" value="Genomic_DNA"/>
</dbReference>
<keyword evidence="2" id="KW-1185">Reference proteome</keyword>
<comment type="caution">
    <text evidence="1">The sequence shown here is derived from an EMBL/GenBank/DDBJ whole genome shotgun (WGS) entry which is preliminary data.</text>
</comment>
<dbReference type="RefSeq" id="WP_188173021.1">
    <property type="nucleotide sequence ID" value="NZ_JACVVD010000001.1"/>
</dbReference>
<gene>
    <name evidence="1" type="ORF">ICC18_03810</name>
</gene>
<evidence type="ECO:0000313" key="2">
    <source>
        <dbReference type="Proteomes" id="UP000650466"/>
    </source>
</evidence>